<dbReference type="SUPFAM" id="SSF52058">
    <property type="entry name" value="L domain-like"/>
    <property type="match status" value="1"/>
</dbReference>
<dbReference type="PANTHER" id="PTHR27000:SF642">
    <property type="entry name" value="INACTIVE LEUCINE-RICH REPEAT RECEPTOR KINASE XIAO-RELATED"/>
    <property type="match status" value="1"/>
</dbReference>
<keyword evidence="13" id="KW-1185">Reference proteome</keyword>
<feature type="region of interest" description="Disordered" evidence="10">
    <location>
        <begin position="489"/>
        <end position="526"/>
    </location>
</feature>
<evidence type="ECO:0000256" key="11">
    <source>
        <dbReference type="SAM" id="SignalP"/>
    </source>
</evidence>
<dbReference type="Proteomes" id="UP000070544">
    <property type="component" value="Unassembled WGS sequence"/>
</dbReference>
<dbReference type="STRING" id="1344416.A0A139AX28"/>
<evidence type="ECO:0000256" key="2">
    <source>
        <dbReference type="ARBA" id="ARBA00022614"/>
    </source>
</evidence>
<evidence type="ECO:0000256" key="1">
    <source>
        <dbReference type="ARBA" id="ARBA00004167"/>
    </source>
</evidence>
<keyword evidence="7" id="KW-0472">Membrane</keyword>
<reference evidence="12 13" key="1">
    <citation type="journal article" date="2015" name="Genome Biol. Evol.">
        <title>Phylogenomic analyses indicate that early fungi evolved digesting cell walls of algal ancestors of land plants.</title>
        <authorList>
            <person name="Chang Y."/>
            <person name="Wang S."/>
            <person name="Sekimoto S."/>
            <person name="Aerts A.L."/>
            <person name="Choi C."/>
            <person name="Clum A."/>
            <person name="LaButti K.M."/>
            <person name="Lindquist E.A."/>
            <person name="Yee Ngan C."/>
            <person name="Ohm R.A."/>
            <person name="Salamov A.A."/>
            <person name="Grigoriev I.V."/>
            <person name="Spatafora J.W."/>
            <person name="Berbee M.L."/>
        </authorList>
    </citation>
    <scope>NUCLEOTIDE SEQUENCE [LARGE SCALE GENOMIC DNA]</scope>
    <source>
        <strain evidence="12 13">JEL478</strain>
    </source>
</reference>
<evidence type="ECO:0000313" key="12">
    <source>
        <dbReference type="EMBL" id="KXS21296.1"/>
    </source>
</evidence>
<evidence type="ECO:0000256" key="5">
    <source>
        <dbReference type="ARBA" id="ARBA00022737"/>
    </source>
</evidence>
<comment type="subcellular location">
    <subcellularLocation>
        <location evidence="1">Membrane</location>
        <topology evidence="1">Single-pass membrane protein</topology>
    </subcellularLocation>
</comment>
<dbReference type="GO" id="GO:0016020">
    <property type="term" value="C:membrane"/>
    <property type="evidence" value="ECO:0007669"/>
    <property type="project" value="UniProtKB-SubCell"/>
</dbReference>
<dbReference type="OrthoDB" id="1394818at2759"/>
<organism evidence="12 13">
    <name type="scientific">Gonapodya prolifera (strain JEL478)</name>
    <name type="common">Monoblepharis prolifera</name>
    <dbReference type="NCBI Taxonomy" id="1344416"/>
    <lineage>
        <taxon>Eukaryota</taxon>
        <taxon>Fungi</taxon>
        <taxon>Fungi incertae sedis</taxon>
        <taxon>Chytridiomycota</taxon>
        <taxon>Chytridiomycota incertae sedis</taxon>
        <taxon>Monoblepharidomycetes</taxon>
        <taxon>Monoblepharidales</taxon>
        <taxon>Gonapodyaceae</taxon>
        <taxon>Gonapodya</taxon>
    </lineage>
</organism>
<proteinExistence type="predicted"/>
<protein>
    <submittedName>
        <fullName evidence="12">L domain-like protein</fullName>
    </submittedName>
</protein>
<feature type="signal peptide" evidence="11">
    <location>
        <begin position="1"/>
        <end position="26"/>
    </location>
</feature>
<evidence type="ECO:0000256" key="7">
    <source>
        <dbReference type="ARBA" id="ARBA00023136"/>
    </source>
</evidence>
<dbReference type="EMBL" id="KQ965733">
    <property type="protein sequence ID" value="KXS21296.1"/>
    <property type="molecule type" value="Genomic_DNA"/>
</dbReference>
<keyword evidence="8" id="KW-0675">Receptor</keyword>
<accession>A0A139AX28</accession>
<dbReference type="PANTHER" id="PTHR27000">
    <property type="entry name" value="LEUCINE-RICH REPEAT RECEPTOR-LIKE PROTEIN KINASE FAMILY PROTEIN-RELATED"/>
    <property type="match status" value="1"/>
</dbReference>
<evidence type="ECO:0000256" key="4">
    <source>
        <dbReference type="ARBA" id="ARBA00022729"/>
    </source>
</evidence>
<gene>
    <name evidence="12" type="ORF">M427DRAFT_40880</name>
</gene>
<keyword evidence="2" id="KW-0433">Leucine-rich repeat</keyword>
<name>A0A139AX28_GONPJ</name>
<evidence type="ECO:0000256" key="6">
    <source>
        <dbReference type="ARBA" id="ARBA00022989"/>
    </source>
</evidence>
<keyword evidence="6" id="KW-1133">Transmembrane helix</keyword>
<keyword evidence="3" id="KW-0812">Transmembrane</keyword>
<dbReference type="Gene3D" id="3.80.10.10">
    <property type="entry name" value="Ribonuclease Inhibitor"/>
    <property type="match status" value="2"/>
</dbReference>
<keyword evidence="5" id="KW-0677">Repeat</keyword>
<dbReference type="InterPro" id="IPR032675">
    <property type="entry name" value="LRR_dom_sf"/>
</dbReference>
<evidence type="ECO:0000256" key="8">
    <source>
        <dbReference type="ARBA" id="ARBA00023170"/>
    </source>
</evidence>
<evidence type="ECO:0000313" key="13">
    <source>
        <dbReference type="Proteomes" id="UP000070544"/>
    </source>
</evidence>
<evidence type="ECO:0000256" key="9">
    <source>
        <dbReference type="ARBA" id="ARBA00023180"/>
    </source>
</evidence>
<dbReference type="AlphaFoldDB" id="A0A139AX28"/>
<feature type="region of interest" description="Disordered" evidence="10">
    <location>
        <begin position="431"/>
        <end position="471"/>
    </location>
</feature>
<evidence type="ECO:0000256" key="3">
    <source>
        <dbReference type="ARBA" id="ARBA00022692"/>
    </source>
</evidence>
<feature type="chain" id="PRO_5007296500" evidence="11">
    <location>
        <begin position="27"/>
        <end position="526"/>
    </location>
</feature>
<keyword evidence="9" id="KW-0325">Glycoprotein</keyword>
<evidence type="ECO:0000256" key="10">
    <source>
        <dbReference type="SAM" id="MobiDB-lite"/>
    </source>
</evidence>
<sequence length="526" mass="56166">MRQHSNAGHLWVFLAAFVLSASSSRAQSPIDCPGIVSALRNALSLLPTQTAAAAQADCCQFAWPPSRIVNYGAVTTDDAQDLGQSFVTCSGGRVVQLHVVHLTVPSLDFRCRNCSLTGSLPSWISTAWPNLEQVDLEDNSLTGAVDVLGQLPLLKRVTLSKNRFSGDLGWLANLTMVEQLRLNSNSFTLRETVFKDPCQIPFFGAHSSNTTFRQPSAPLVVSAGLARKLIQPQQLFRNRKDRVSPITTAGTIPFFTNNPRLTTLSVGGNRLEGLLPDVSTNNNLTTYVAQWNPRITGSIPPSVFRLARLRTLALDYCNITGGLSPSLGDQFSLRDILVNNNPALGGVLPDLSKLVNLATLDLSNTDLAGPLMVSNSLCRPSTSLPASCMVGGGEDLLQCDGGASLSLSQAANSTGRSSSVIIGATRRRVQDSDMESLYSSSPLEQEPLHLQPEAGNEVTKGTRLSQFRGNGPKRQKQILFVELEDIAAPAAEGQKPTGSGTSGDPQAPLQIKATSRLGANGNNVVL</sequence>
<keyword evidence="4 11" id="KW-0732">Signal</keyword>